<dbReference type="AlphaFoldDB" id="A0A0M8K6S7"/>
<dbReference type="STRING" id="872965.SE16_07555"/>
<accession>A0A0M8K6S7</accession>
<evidence type="ECO:0000313" key="2">
    <source>
        <dbReference type="EMBL" id="GAP61639.1"/>
    </source>
</evidence>
<gene>
    <name evidence="2" type="ORF">ARMA_0062</name>
    <name evidence="3" type="ORF">SE16_07555</name>
</gene>
<evidence type="ECO:0000313" key="3">
    <source>
        <dbReference type="EMBL" id="KPL88603.1"/>
    </source>
</evidence>
<comment type="caution">
    <text evidence="2">The sequence shown here is derived from an EMBL/GenBank/DDBJ whole genome shotgun (WGS) entry which is preliminary data.</text>
</comment>
<proteinExistence type="predicted"/>
<keyword evidence="4" id="KW-1185">Reference proteome</keyword>
<feature type="signal peptide" evidence="1">
    <location>
        <begin position="1"/>
        <end position="17"/>
    </location>
</feature>
<evidence type="ECO:0000256" key="1">
    <source>
        <dbReference type="SAM" id="SignalP"/>
    </source>
</evidence>
<evidence type="ECO:0000313" key="4">
    <source>
        <dbReference type="Proteomes" id="UP000037784"/>
    </source>
</evidence>
<dbReference type="Proteomes" id="UP000050502">
    <property type="component" value="Unassembled WGS sequence"/>
</dbReference>
<reference evidence="3 5" key="2">
    <citation type="submission" date="2015-07" db="EMBL/GenBank/DDBJ databases">
        <title>Whole genome sequence of Ardenticatena maritima DSM 23922.</title>
        <authorList>
            <person name="Hemp J."/>
            <person name="Ward L.M."/>
            <person name="Pace L.A."/>
            <person name="Fischer W.W."/>
        </authorList>
    </citation>
    <scope>NUCLEOTIDE SEQUENCE [LARGE SCALE GENOMIC DNA]</scope>
    <source>
        <strain evidence="3 5">110S</strain>
    </source>
</reference>
<sequence>MLTRRTFLKAVAALALAQPWKTTFNADARPTSRLHGKTLEGWSVVVGDGVYAAPGEAPVSLDDIATTHSRRSSLVQANIHHRRIMAHNITFLRVVDDRTLHAAHECRYTFRLPFTPSIEAPEMNGETVEGGLFVWDGANTRMDYGLAFQWVINPWSPSFGELRAWSGENGGMWVPIGSLAPDTRWHRVRYWLDIPSGVARLRIDQHMFELPVAATPKNEQWGTEIAARLQFEVISLYPGETGTGAMHAVEVRDWRWEW</sequence>
<dbReference type="PROSITE" id="PS51318">
    <property type="entry name" value="TAT"/>
    <property type="match status" value="1"/>
</dbReference>
<evidence type="ECO:0008006" key="6">
    <source>
        <dbReference type="Google" id="ProtNLM"/>
    </source>
</evidence>
<reference evidence="2 4" key="1">
    <citation type="journal article" date="2015" name="Genome Announc.">
        <title>Draft Genome Sequence of a Heterotrophic Facultative Anaerobic Thermophilic Bacterium, Ardenticatena maritima Strain 110ST.</title>
        <authorList>
            <person name="Kawaichi S."/>
            <person name="Yoshida T."/>
            <person name="Sako Y."/>
            <person name="Nakamura R."/>
        </authorList>
    </citation>
    <scope>NUCLEOTIDE SEQUENCE [LARGE SCALE GENOMIC DNA]</scope>
    <source>
        <strain evidence="2 4">110S</strain>
    </source>
</reference>
<protein>
    <recommendedName>
        <fullName evidence="6">3-keto-disaccharide hydrolase domain-containing protein</fullName>
    </recommendedName>
</protein>
<name>A0A0M8K6S7_9CHLR</name>
<evidence type="ECO:0000313" key="5">
    <source>
        <dbReference type="Proteomes" id="UP000050502"/>
    </source>
</evidence>
<dbReference type="EMBL" id="LGKN01000004">
    <property type="protein sequence ID" value="KPL88603.1"/>
    <property type="molecule type" value="Genomic_DNA"/>
</dbReference>
<dbReference type="InterPro" id="IPR006311">
    <property type="entry name" value="TAT_signal"/>
</dbReference>
<dbReference type="RefSeq" id="WP_054491594.1">
    <property type="nucleotide sequence ID" value="NZ_BBZA01000003.1"/>
</dbReference>
<dbReference type="OrthoDB" id="1421849at2"/>
<keyword evidence="1" id="KW-0732">Signal</keyword>
<dbReference type="Proteomes" id="UP000037784">
    <property type="component" value="Unassembled WGS sequence"/>
</dbReference>
<dbReference type="InParanoid" id="A0A0M8K6S7"/>
<dbReference type="EMBL" id="BBZA01000003">
    <property type="protein sequence ID" value="GAP61639.1"/>
    <property type="molecule type" value="Genomic_DNA"/>
</dbReference>
<reference evidence="4" key="3">
    <citation type="submission" date="2015-08" db="EMBL/GenBank/DDBJ databases">
        <title>Draft Genome Sequence of a Heterotrophic Facultative Anaerobic Bacterium Ardenticatena maritima Strain 110S.</title>
        <authorList>
            <person name="Kawaichi S."/>
            <person name="Yoshida T."/>
            <person name="Sako Y."/>
            <person name="Nakamura R."/>
        </authorList>
    </citation>
    <scope>NUCLEOTIDE SEQUENCE [LARGE SCALE GENOMIC DNA]</scope>
    <source>
        <strain evidence="4">110S</strain>
    </source>
</reference>
<feature type="chain" id="PRO_5010428696" description="3-keto-disaccharide hydrolase domain-containing protein" evidence="1">
    <location>
        <begin position="18"/>
        <end position="258"/>
    </location>
</feature>
<organism evidence="2 4">
    <name type="scientific">Ardenticatena maritima</name>
    <dbReference type="NCBI Taxonomy" id="872965"/>
    <lineage>
        <taxon>Bacteria</taxon>
        <taxon>Bacillati</taxon>
        <taxon>Chloroflexota</taxon>
        <taxon>Ardenticatenia</taxon>
        <taxon>Ardenticatenales</taxon>
        <taxon>Ardenticatenaceae</taxon>
        <taxon>Ardenticatena</taxon>
    </lineage>
</organism>